<evidence type="ECO:0000256" key="7">
    <source>
        <dbReference type="PIRNR" id="PIRNR000477"/>
    </source>
</evidence>
<dbReference type="NCBIfam" id="NF006054">
    <property type="entry name" value="PRK08202.1"/>
    <property type="match status" value="1"/>
</dbReference>
<evidence type="ECO:0000313" key="10">
    <source>
        <dbReference type="Proteomes" id="UP001487305"/>
    </source>
</evidence>
<evidence type="ECO:0000259" key="8">
    <source>
        <dbReference type="Pfam" id="PF01048"/>
    </source>
</evidence>
<dbReference type="CDD" id="cd09009">
    <property type="entry name" value="PNP-EcPNPII_like"/>
    <property type="match status" value="1"/>
</dbReference>
<comment type="similarity">
    <text evidence="3 7">Belongs to the PNP/MTAP phosphorylase family.</text>
</comment>
<dbReference type="EC" id="2.4.2.1" evidence="7"/>
<organism evidence="9 10">
    <name type="scientific">Raoultibacter massiliensis</name>
    <dbReference type="NCBI Taxonomy" id="1852371"/>
    <lineage>
        <taxon>Bacteria</taxon>
        <taxon>Bacillati</taxon>
        <taxon>Actinomycetota</taxon>
        <taxon>Coriobacteriia</taxon>
        <taxon>Eggerthellales</taxon>
        <taxon>Eggerthellaceae</taxon>
        <taxon>Raoultibacter</taxon>
    </lineage>
</organism>
<protein>
    <recommendedName>
        <fullName evidence="7">Purine nucleoside phosphorylase</fullName>
        <ecNumber evidence="7">2.4.2.1</ecNumber>
    </recommendedName>
    <alternativeName>
        <fullName evidence="7">Inosine-guanosine phosphorylase</fullName>
    </alternativeName>
</protein>
<dbReference type="SUPFAM" id="SSF53167">
    <property type="entry name" value="Purine and uridine phosphorylases"/>
    <property type="match status" value="1"/>
</dbReference>
<dbReference type="RefSeq" id="WP_102374496.1">
    <property type="nucleotide sequence ID" value="NZ_JBBNOP010000004.1"/>
</dbReference>
<evidence type="ECO:0000256" key="3">
    <source>
        <dbReference type="ARBA" id="ARBA00006751"/>
    </source>
</evidence>
<keyword evidence="4 7" id="KW-0328">Glycosyltransferase</keyword>
<feature type="domain" description="Nucleoside phosphorylase" evidence="8">
    <location>
        <begin position="28"/>
        <end position="280"/>
    </location>
</feature>
<dbReference type="GO" id="GO:0004731">
    <property type="term" value="F:purine-nucleoside phosphorylase activity"/>
    <property type="evidence" value="ECO:0007669"/>
    <property type="project" value="UniProtKB-EC"/>
</dbReference>
<evidence type="ECO:0000256" key="2">
    <source>
        <dbReference type="ARBA" id="ARBA00005058"/>
    </source>
</evidence>
<dbReference type="InterPro" id="IPR011268">
    <property type="entry name" value="Purine_phosphorylase"/>
</dbReference>
<comment type="pathway">
    <text evidence="2 7">Purine metabolism; purine nucleoside salvage.</text>
</comment>
<comment type="catalytic activity">
    <reaction evidence="6">
        <text>a purine 2'-deoxy-D-ribonucleoside + phosphate = a purine nucleobase + 2-deoxy-alpha-D-ribose 1-phosphate</text>
        <dbReference type="Rhea" id="RHEA:36431"/>
        <dbReference type="ChEBI" id="CHEBI:26386"/>
        <dbReference type="ChEBI" id="CHEBI:43474"/>
        <dbReference type="ChEBI" id="CHEBI:57259"/>
        <dbReference type="ChEBI" id="CHEBI:142361"/>
        <dbReference type="EC" id="2.4.2.1"/>
    </reaction>
</comment>
<evidence type="ECO:0000256" key="1">
    <source>
        <dbReference type="ARBA" id="ARBA00002678"/>
    </source>
</evidence>
<dbReference type="PIRSF" id="PIRSF000477">
    <property type="entry name" value="PurNPase"/>
    <property type="match status" value="1"/>
</dbReference>
<gene>
    <name evidence="9" type="ORF">AAA083_05860</name>
</gene>
<comment type="caution">
    <text evidence="9">The sequence shown here is derived from an EMBL/GenBank/DDBJ whole genome shotgun (WGS) entry which is preliminary data.</text>
</comment>
<dbReference type="NCBIfam" id="TIGR01697">
    <property type="entry name" value="PNPH-PUNA-XAPA"/>
    <property type="match status" value="1"/>
</dbReference>
<reference evidence="9 10" key="1">
    <citation type="submission" date="2024-04" db="EMBL/GenBank/DDBJ databases">
        <title>Human intestinal bacterial collection.</title>
        <authorList>
            <person name="Pauvert C."/>
            <person name="Hitch T.C.A."/>
            <person name="Clavel T."/>
        </authorList>
    </citation>
    <scope>NUCLEOTIDE SEQUENCE [LARGE SCALE GENOMIC DNA]</scope>
    <source>
        <strain evidence="9 10">CLA-KB-H42</strain>
    </source>
</reference>
<evidence type="ECO:0000256" key="6">
    <source>
        <dbReference type="ARBA" id="ARBA00048556"/>
    </source>
</evidence>
<keyword evidence="10" id="KW-1185">Reference proteome</keyword>
<dbReference type="PANTHER" id="PTHR11904:SF9">
    <property type="entry name" value="PURINE NUCLEOSIDE PHOSPHORYLASE-RELATED"/>
    <property type="match status" value="1"/>
</dbReference>
<keyword evidence="5 7" id="KW-0808">Transferase</keyword>
<accession>A0ABV1JCB5</accession>
<evidence type="ECO:0000313" key="9">
    <source>
        <dbReference type="EMBL" id="MEQ3362495.1"/>
    </source>
</evidence>
<sequence length="283" mass="29949">MSDTENLIENLCEAAACIEKRLCGRAPKIGIILGSGLNPLADGIADPIHVPFEEVPHMKKSTAEGHVGRFVCGELAGKQVLCMQGRLHAYEGNSAQEVAFPVWAMARLGIEQLITTNAAGGINESYREGDFCIMADQINMTGRNPVADPAAAELAERFFSMTDAFDPALRAIAHESAREGGVRVQEGVYLGLLGPSFETPAEIRAFRAWGADTVAMSVCEEVIAARHLGMKVLGISLVSNMAAGVGAVGGVGGASPNGEEVMDCAKMREGDFMRLITGIVARM</sequence>
<dbReference type="Pfam" id="PF01048">
    <property type="entry name" value="PNP_UDP_1"/>
    <property type="match status" value="1"/>
</dbReference>
<dbReference type="Proteomes" id="UP001487305">
    <property type="component" value="Unassembled WGS sequence"/>
</dbReference>
<dbReference type="InterPro" id="IPR035994">
    <property type="entry name" value="Nucleoside_phosphorylase_sf"/>
</dbReference>
<dbReference type="PANTHER" id="PTHR11904">
    <property type="entry name" value="METHYLTHIOADENOSINE/PURINE NUCLEOSIDE PHOSPHORYLASE"/>
    <property type="match status" value="1"/>
</dbReference>
<dbReference type="InterPro" id="IPR000845">
    <property type="entry name" value="Nucleoside_phosphorylase_d"/>
</dbReference>
<dbReference type="EMBL" id="JBBNOP010000004">
    <property type="protein sequence ID" value="MEQ3362495.1"/>
    <property type="molecule type" value="Genomic_DNA"/>
</dbReference>
<comment type="function">
    <text evidence="1">The purine nucleoside phosphorylases catalyze the phosphorolytic breakdown of the N-glycosidic bond in the beta-(deoxy)ribonucleoside molecules, with the formation of the corresponding free purine bases and pentose-1-phosphate. Cleaves guanosine, inosine, 2'-deoxyguanosine and 2'-deoxyinosine.</text>
</comment>
<proteinExistence type="inferred from homology"/>
<evidence type="ECO:0000256" key="5">
    <source>
        <dbReference type="ARBA" id="ARBA00022679"/>
    </source>
</evidence>
<dbReference type="Gene3D" id="3.40.50.1580">
    <property type="entry name" value="Nucleoside phosphorylase domain"/>
    <property type="match status" value="1"/>
</dbReference>
<name>A0ABV1JCB5_9ACTN</name>
<evidence type="ECO:0000256" key="4">
    <source>
        <dbReference type="ARBA" id="ARBA00022676"/>
    </source>
</evidence>